<evidence type="ECO:0000313" key="3">
    <source>
        <dbReference type="Proteomes" id="UP000068016"/>
    </source>
</evidence>
<feature type="region of interest" description="Disordered" evidence="1">
    <location>
        <begin position="1"/>
        <end position="26"/>
    </location>
</feature>
<organism evidence="2 3">
    <name type="scientific">Burkholderia territorii</name>
    <dbReference type="NCBI Taxonomy" id="1503055"/>
    <lineage>
        <taxon>Bacteria</taxon>
        <taxon>Pseudomonadati</taxon>
        <taxon>Pseudomonadota</taxon>
        <taxon>Betaproteobacteria</taxon>
        <taxon>Burkholderiales</taxon>
        <taxon>Burkholderiaceae</taxon>
        <taxon>Burkholderia</taxon>
        <taxon>Burkholderia cepacia complex</taxon>
    </lineage>
</organism>
<dbReference type="AlphaFoldDB" id="A0A108EV54"/>
<name>A0A108EV54_9BURK</name>
<evidence type="ECO:0000256" key="1">
    <source>
        <dbReference type="SAM" id="MobiDB-lite"/>
    </source>
</evidence>
<reference evidence="2 3" key="1">
    <citation type="submission" date="2015-11" db="EMBL/GenBank/DDBJ databases">
        <title>Expanding the genomic diversity of Burkholderia species for the development of highly accurate diagnostics.</title>
        <authorList>
            <person name="Sahl J."/>
            <person name="Keim P."/>
            <person name="Wagner D."/>
        </authorList>
    </citation>
    <scope>NUCLEOTIDE SEQUENCE [LARGE SCALE GENOMIC DNA]</scope>
    <source>
        <strain evidence="2 3">MSMB793WGS</strain>
    </source>
</reference>
<evidence type="ECO:0000313" key="2">
    <source>
        <dbReference type="EMBL" id="KWN18052.1"/>
    </source>
</evidence>
<proteinExistence type="predicted"/>
<sequence>MQSGRRAGASAHVPPPKGSDALASPCPLTHRMPIDSHKSLYEWNAASAKSVSDRLECSSPLCNDDLTCSFTPAARAAKHVARRFFVY</sequence>
<protein>
    <submittedName>
        <fullName evidence="2">Uncharacterized protein</fullName>
    </submittedName>
</protein>
<accession>A0A108EV54</accession>
<dbReference type="Proteomes" id="UP000068016">
    <property type="component" value="Unassembled WGS sequence"/>
</dbReference>
<dbReference type="EMBL" id="LPLZ01000033">
    <property type="protein sequence ID" value="KWN18052.1"/>
    <property type="molecule type" value="Genomic_DNA"/>
</dbReference>
<gene>
    <name evidence="2" type="ORF">WT83_11265</name>
</gene>
<comment type="caution">
    <text evidence="2">The sequence shown here is derived from an EMBL/GenBank/DDBJ whole genome shotgun (WGS) entry which is preliminary data.</text>
</comment>